<evidence type="ECO:0000313" key="1">
    <source>
        <dbReference type="EMBL" id="JAD63725.1"/>
    </source>
</evidence>
<sequence>MCNLELNTQEREGAKAARQIWRVLSYLSLIFQPLNRNVVKSYFCSTFSLS</sequence>
<reference evidence="1" key="2">
    <citation type="journal article" date="2015" name="Data Brief">
        <title>Shoot transcriptome of the giant reed, Arundo donax.</title>
        <authorList>
            <person name="Barrero R.A."/>
            <person name="Guerrero F.D."/>
            <person name="Moolhuijzen P."/>
            <person name="Goolsby J.A."/>
            <person name="Tidwell J."/>
            <person name="Bellgard S.E."/>
            <person name="Bellgard M.I."/>
        </authorList>
    </citation>
    <scope>NUCLEOTIDE SEQUENCE</scope>
    <source>
        <tissue evidence="1">Shoot tissue taken approximately 20 cm above the soil surface</tissue>
    </source>
</reference>
<accession>A0A0A9BRH0</accession>
<protein>
    <submittedName>
        <fullName evidence="1">Uncharacterized protein</fullName>
    </submittedName>
</protein>
<dbReference type="EMBL" id="GBRH01234170">
    <property type="protein sequence ID" value="JAD63725.1"/>
    <property type="molecule type" value="Transcribed_RNA"/>
</dbReference>
<reference evidence="1" key="1">
    <citation type="submission" date="2014-09" db="EMBL/GenBank/DDBJ databases">
        <authorList>
            <person name="Magalhaes I.L.F."/>
            <person name="Oliveira U."/>
            <person name="Santos F.R."/>
            <person name="Vidigal T.H.D.A."/>
            <person name="Brescovit A.D."/>
            <person name="Santos A.J."/>
        </authorList>
    </citation>
    <scope>NUCLEOTIDE SEQUENCE</scope>
    <source>
        <tissue evidence="1">Shoot tissue taken approximately 20 cm above the soil surface</tissue>
    </source>
</reference>
<dbReference type="AlphaFoldDB" id="A0A0A9BRH0"/>
<proteinExistence type="predicted"/>
<name>A0A0A9BRH0_ARUDO</name>
<organism evidence="1">
    <name type="scientific">Arundo donax</name>
    <name type="common">Giant reed</name>
    <name type="synonym">Donax arundinaceus</name>
    <dbReference type="NCBI Taxonomy" id="35708"/>
    <lineage>
        <taxon>Eukaryota</taxon>
        <taxon>Viridiplantae</taxon>
        <taxon>Streptophyta</taxon>
        <taxon>Embryophyta</taxon>
        <taxon>Tracheophyta</taxon>
        <taxon>Spermatophyta</taxon>
        <taxon>Magnoliopsida</taxon>
        <taxon>Liliopsida</taxon>
        <taxon>Poales</taxon>
        <taxon>Poaceae</taxon>
        <taxon>PACMAD clade</taxon>
        <taxon>Arundinoideae</taxon>
        <taxon>Arundineae</taxon>
        <taxon>Arundo</taxon>
    </lineage>
</organism>